<gene>
    <name evidence="1" type="ORF">SAMN05216297_11015</name>
</gene>
<accession>A0A1I1U2P0</accession>
<name>A0A1I1U2P0_9FLAO</name>
<dbReference type="AlphaFoldDB" id="A0A1I1U2P0"/>
<evidence type="ECO:0000313" key="2">
    <source>
        <dbReference type="Proteomes" id="UP000199672"/>
    </source>
</evidence>
<dbReference type="OrthoDB" id="1363147at2"/>
<evidence type="ECO:0000313" key="1">
    <source>
        <dbReference type="EMBL" id="SFD62100.1"/>
    </source>
</evidence>
<dbReference type="RefSeq" id="WP_091495873.1">
    <property type="nucleotide sequence ID" value="NZ_FOMH01000010.1"/>
</dbReference>
<protein>
    <recommendedName>
        <fullName evidence="3">Peptidase propeptide and YPEB domain-containing protein</fullName>
    </recommendedName>
</protein>
<evidence type="ECO:0008006" key="3">
    <source>
        <dbReference type="Google" id="ProtNLM"/>
    </source>
</evidence>
<proteinExistence type="predicted"/>
<reference evidence="2" key="1">
    <citation type="submission" date="2016-10" db="EMBL/GenBank/DDBJ databases">
        <authorList>
            <person name="Varghese N."/>
            <person name="Submissions S."/>
        </authorList>
    </citation>
    <scope>NUCLEOTIDE SEQUENCE [LARGE SCALE GENOMIC DNA]</scope>
    <source>
        <strain evidence="2">CGMCC 1.10370</strain>
    </source>
</reference>
<dbReference type="STRING" id="739143.SAMN05216297_11015"/>
<sequence>MKKNITSALIVLFIGISICFTSCKEKNKDEVKITEKQALQIAKRYGITGDSIEISFQTYIYAKSTLGYQKGKRKLYYWDISKKCNQCPFIQIDAVTGNVFSEGKYTYVY</sequence>
<organism evidence="1 2">
    <name type="scientific">Flavobacterium phragmitis</name>
    <dbReference type="NCBI Taxonomy" id="739143"/>
    <lineage>
        <taxon>Bacteria</taxon>
        <taxon>Pseudomonadati</taxon>
        <taxon>Bacteroidota</taxon>
        <taxon>Flavobacteriia</taxon>
        <taxon>Flavobacteriales</taxon>
        <taxon>Flavobacteriaceae</taxon>
        <taxon>Flavobacterium</taxon>
    </lineage>
</organism>
<dbReference type="Proteomes" id="UP000199672">
    <property type="component" value="Unassembled WGS sequence"/>
</dbReference>
<dbReference type="EMBL" id="FOMH01000010">
    <property type="protein sequence ID" value="SFD62100.1"/>
    <property type="molecule type" value="Genomic_DNA"/>
</dbReference>
<keyword evidence="2" id="KW-1185">Reference proteome</keyword>